<organism evidence="2 3">
    <name type="scientific">Nocardiopsis composta</name>
    <dbReference type="NCBI Taxonomy" id="157465"/>
    <lineage>
        <taxon>Bacteria</taxon>
        <taxon>Bacillati</taxon>
        <taxon>Actinomycetota</taxon>
        <taxon>Actinomycetes</taxon>
        <taxon>Streptosporangiales</taxon>
        <taxon>Nocardiopsidaceae</taxon>
        <taxon>Nocardiopsis</taxon>
    </lineage>
</organism>
<gene>
    <name evidence="2" type="ORF">HDA36_002437</name>
</gene>
<dbReference type="Proteomes" id="UP000572635">
    <property type="component" value="Unassembled WGS sequence"/>
</dbReference>
<name>A0A7W8VDT5_9ACTN</name>
<dbReference type="EMBL" id="JACHDB010000001">
    <property type="protein sequence ID" value="MBB5432353.1"/>
    <property type="molecule type" value="Genomic_DNA"/>
</dbReference>
<feature type="region of interest" description="Disordered" evidence="1">
    <location>
        <begin position="52"/>
        <end position="87"/>
    </location>
</feature>
<feature type="compositionally biased region" description="Basic and acidic residues" evidence="1">
    <location>
        <begin position="58"/>
        <end position="73"/>
    </location>
</feature>
<keyword evidence="3" id="KW-1185">Reference proteome</keyword>
<evidence type="ECO:0000313" key="3">
    <source>
        <dbReference type="Proteomes" id="UP000572635"/>
    </source>
</evidence>
<accession>A0A7W8VDT5</accession>
<dbReference type="AlphaFoldDB" id="A0A7W8VDT5"/>
<protein>
    <submittedName>
        <fullName evidence="2">Uncharacterized protein</fullName>
    </submittedName>
</protein>
<reference evidence="2 3" key="1">
    <citation type="submission" date="2020-08" db="EMBL/GenBank/DDBJ databases">
        <title>Sequencing the genomes of 1000 actinobacteria strains.</title>
        <authorList>
            <person name="Klenk H.-P."/>
        </authorList>
    </citation>
    <scope>NUCLEOTIDE SEQUENCE [LARGE SCALE GENOMIC DNA]</scope>
    <source>
        <strain evidence="2 3">DSM 44551</strain>
    </source>
</reference>
<evidence type="ECO:0000313" key="2">
    <source>
        <dbReference type="EMBL" id="MBB5432353.1"/>
    </source>
</evidence>
<evidence type="ECO:0000256" key="1">
    <source>
        <dbReference type="SAM" id="MobiDB-lite"/>
    </source>
</evidence>
<comment type="caution">
    <text evidence="2">The sequence shown here is derived from an EMBL/GenBank/DDBJ whole genome shotgun (WGS) entry which is preliminary data.</text>
</comment>
<feature type="region of interest" description="Disordered" evidence="1">
    <location>
        <begin position="1"/>
        <end position="34"/>
    </location>
</feature>
<sequence>MAASGPRRARTAPSAARGRRRQKREGKQEVSNIAAAASAAMAKGESVFIFNRPSRSLHRPERPGGAGGRERIRVSCAPTPARDDPPT</sequence>
<proteinExistence type="predicted"/>
<feature type="compositionally biased region" description="Low complexity" evidence="1">
    <location>
        <begin position="1"/>
        <end position="16"/>
    </location>
</feature>